<evidence type="ECO:0000313" key="2">
    <source>
        <dbReference type="Proteomes" id="UP000001784"/>
    </source>
</evidence>
<dbReference type="Gene3D" id="1.25.40.10">
    <property type="entry name" value="Tetratricopeptide repeat domain"/>
    <property type="match status" value="1"/>
</dbReference>
<reference evidence="1 2" key="1">
    <citation type="submission" date="2006-10" db="EMBL/GenBank/DDBJ databases">
        <title>Complete sequence of Syntrophobacter fumaroxidans MPOB.</title>
        <authorList>
            <consortium name="US DOE Joint Genome Institute"/>
            <person name="Copeland A."/>
            <person name="Lucas S."/>
            <person name="Lapidus A."/>
            <person name="Barry K."/>
            <person name="Detter J.C."/>
            <person name="Glavina del Rio T."/>
            <person name="Hammon N."/>
            <person name="Israni S."/>
            <person name="Pitluck S."/>
            <person name="Goltsman E.G."/>
            <person name="Martinez M."/>
            <person name="Schmutz J."/>
            <person name="Larimer F."/>
            <person name="Land M."/>
            <person name="Hauser L."/>
            <person name="Kyrpides N."/>
            <person name="Kim E."/>
            <person name="Boone D.R."/>
            <person name="Brockman F."/>
            <person name="Culley D."/>
            <person name="Ferry J."/>
            <person name="Gunsalus R."/>
            <person name="McInerney M.J."/>
            <person name="Morrison M."/>
            <person name="Plugge C."/>
            <person name="Rohlin L."/>
            <person name="Scholten J."/>
            <person name="Sieber J."/>
            <person name="Stams A.J.M."/>
            <person name="Worm P."/>
            <person name="Henstra A.M."/>
            <person name="Richardson P."/>
        </authorList>
    </citation>
    <scope>NUCLEOTIDE SEQUENCE [LARGE SCALE GENOMIC DNA]</scope>
    <source>
        <strain evidence="2">DSM 10017 / MPOB</strain>
    </source>
</reference>
<dbReference type="InterPro" id="IPR050767">
    <property type="entry name" value="Sel1_AlgK"/>
</dbReference>
<protein>
    <submittedName>
        <fullName evidence="1">Sel1 domain protein repeat-containing protein</fullName>
    </submittedName>
</protein>
<dbReference type="Proteomes" id="UP000001784">
    <property type="component" value="Chromosome"/>
</dbReference>
<dbReference type="SUPFAM" id="SSF81901">
    <property type="entry name" value="HCP-like"/>
    <property type="match status" value="1"/>
</dbReference>
<dbReference type="EMBL" id="CP000478">
    <property type="protein sequence ID" value="ABK18247.1"/>
    <property type="molecule type" value="Genomic_DNA"/>
</dbReference>
<accession>A0LLE5</accession>
<dbReference type="RefSeq" id="WP_011699415.1">
    <property type="nucleotide sequence ID" value="NC_008554.1"/>
</dbReference>
<sequence length="260" mass="29268">MLECRGRRFIAALLFLICVPVLLIEPGQGLSMPDSGENDAERVKAVEARAEKGEPSAQFRLGEMYEYGEGVPENAALAFQWYSVSAEQGYAEAQYALGACYELGEGTDKNEMLAFQWYGKAAEQGHAQAQFEVGSRYYAGEGVRKDYAEALKWFERASSKGVRRAAHRMASLLATCPDGQSRDGKRAVAIMVDLTWTDPDSPAYLDTLAEAHAETGRFDEAVYVMDRLIEDYCRCMTEAKRKEYERKRGSYRESKPWRKD</sequence>
<dbReference type="OrthoDB" id="9797030at2"/>
<dbReference type="SMART" id="SM00671">
    <property type="entry name" value="SEL1"/>
    <property type="match status" value="3"/>
</dbReference>
<name>A0LLE5_SYNFM</name>
<dbReference type="eggNOG" id="COG0790">
    <property type="taxonomic scope" value="Bacteria"/>
</dbReference>
<dbReference type="InParanoid" id="A0LLE5"/>
<organism evidence="1 2">
    <name type="scientific">Syntrophobacter fumaroxidans (strain DSM 10017 / MPOB)</name>
    <dbReference type="NCBI Taxonomy" id="335543"/>
    <lineage>
        <taxon>Bacteria</taxon>
        <taxon>Pseudomonadati</taxon>
        <taxon>Thermodesulfobacteriota</taxon>
        <taxon>Syntrophobacteria</taxon>
        <taxon>Syntrophobacterales</taxon>
        <taxon>Syntrophobacteraceae</taxon>
        <taxon>Syntrophobacter</taxon>
    </lineage>
</organism>
<gene>
    <name evidence="1" type="ordered locus">Sfum_2569</name>
</gene>
<dbReference type="PANTHER" id="PTHR11102:SF160">
    <property type="entry name" value="ERAD-ASSOCIATED E3 UBIQUITIN-PROTEIN LIGASE COMPONENT HRD3"/>
    <property type="match status" value="1"/>
</dbReference>
<dbReference type="STRING" id="335543.Sfum_2569"/>
<evidence type="ECO:0000313" key="1">
    <source>
        <dbReference type="EMBL" id="ABK18247.1"/>
    </source>
</evidence>
<dbReference type="InterPro" id="IPR006597">
    <property type="entry name" value="Sel1-like"/>
</dbReference>
<keyword evidence="2" id="KW-1185">Reference proteome</keyword>
<dbReference type="PANTHER" id="PTHR11102">
    <property type="entry name" value="SEL-1-LIKE PROTEIN"/>
    <property type="match status" value="1"/>
</dbReference>
<dbReference type="Pfam" id="PF08238">
    <property type="entry name" value="Sel1"/>
    <property type="match status" value="3"/>
</dbReference>
<dbReference type="HOGENOM" id="CLU_1073228_0_0_7"/>
<dbReference type="AlphaFoldDB" id="A0LLE5"/>
<proteinExistence type="predicted"/>
<dbReference type="InterPro" id="IPR011990">
    <property type="entry name" value="TPR-like_helical_dom_sf"/>
</dbReference>
<dbReference type="KEGG" id="sfu:Sfum_2569"/>